<sequence length="556" mass="59206">MTDGSGTELPKHHRVTQNEKLVIAASSLGTVFEWYDFYLYGLLATFISSQFFSGVNETTGFILALAAFAAGFAVRPFGALVFGRIGDLVGRKNTFLVTMAIMGLSTFAVGLLPSYSQIGVAAPVILVGLRLLQGLALGGEYGGAATYVAEHAPNNRRGLYTSWIQTTATLGLFAALLVVIGVRRLMGEDGFADWGWRVPFLVSMILLLVSMWIRLQLAESPVFQKMKDEGKTSKAPLTEAFGRWGNLRWVLVALFGAVAGQAVVWYTGQFYALFFLEKTLKVDGATTNVLTAIALAIATPAFVFFGWLSDRIGRKPIILTGCALAAIGYFPLFSALTVAANPALAHAQATAPVAVVAHGDDCSVQFDPIGKNRFDSRSCDIVKAFLAKGGVSYANVEAPAGTIAQVRIGERTIAAPDPATVFGAARKEAIAAFQEETGAALKAAGYPASADPAAIDTVMVVAILTVLVLLVTMVYGPIAALLVELFPSRIRYTSMSLPYHIGNGWFGGFLPTIVFAMVAATGDIYYGLWYPIIVAAATVVIGLVALPETARRDIDQ</sequence>
<keyword evidence="4 7" id="KW-0812">Transmembrane</keyword>
<dbReference type="AlphaFoldDB" id="A0A975D157"/>
<dbReference type="PROSITE" id="PS50850">
    <property type="entry name" value="MFS"/>
    <property type="match status" value="1"/>
</dbReference>
<proteinExistence type="predicted"/>
<dbReference type="SUPFAM" id="SSF103473">
    <property type="entry name" value="MFS general substrate transporter"/>
    <property type="match status" value="1"/>
</dbReference>
<dbReference type="GO" id="GO:0022857">
    <property type="term" value="F:transmembrane transporter activity"/>
    <property type="evidence" value="ECO:0007669"/>
    <property type="project" value="InterPro"/>
</dbReference>
<feature type="transmembrane region" description="Helical" evidence="7">
    <location>
        <begin position="194"/>
        <end position="217"/>
    </location>
</feature>
<evidence type="ECO:0000313" key="10">
    <source>
        <dbReference type="Proteomes" id="UP000664914"/>
    </source>
</evidence>
<dbReference type="EMBL" id="CP059319">
    <property type="protein sequence ID" value="QTH21260.1"/>
    <property type="molecule type" value="Genomic_DNA"/>
</dbReference>
<keyword evidence="2" id="KW-0813">Transport</keyword>
<dbReference type="CDD" id="cd17369">
    <property type="entry name" value="MFS_ShiA_like"/>
    <property type="match status" value="1"/>
</dbReference>
<dbReference type="Pfam" id="PF00083">
    <property type="entry name" value="Sugar_tr"/>
    <property type="match status" value="2"/>
</dbReference>
<reference evidence="9" key="2">
    <citation type="submission" date="2021-04" db="EMBL/GenBank/DDBJ databases">
        <title>Isolation and genomic analysis of the ibuprofen-degrading bacterium Sphingomonas strain MPO218.</title>
        <authorList>
            <person name="Aulestia M."/>
            <person name="Flores A."/>
            <person name="Mangas E.L."/>
            <person name="Perez-Pulido A.J."/>
            <person name="Santero E."/>
            <person name="Camacho E.M."/>
        </authorList>
    </citation>
    <scope>NUCLEOTIDE SEQUENCE</scope>
    <source>
        <strain evidence="9">MPO218</strain>
    </source>
</reference>
<comment type="subcellular location">
    <subcellularLocation>
        <location evidence="1">Cell membrane</location>
        <topology evidence="1">Multi-pass membrane protein</topology>
    </subcellularLocation>
</comment>
<evidence type="ECO:0000313" key="9">
    <source>
        <dbReference type="EMBL" id="QTH21260.1"/>
    </source>
</evidence>
<protein>
    <submittedName>
        <fullName evidence="9">MHS family MFS transporter</fullName>
    </submittedName>
</protein>
<keyword evidence="5 7" id="KW-1133">Transmembrane helix</keyword>
<evidence type="ECO:0000256" key="3">
    <source>
        <dbReference type="ARBA" id="ARBA00022475"/>
    </source>
</evidence>
<gene>
    <name evidence="9" type="ORF">HRJ34_23565</name>
</gene>
<feature type="transmembrane region" description="Helical" evidence="7">
    <location>
        <begin position="61"/>
        <end position="82"/>
    </location>
</feature>
<dbReference type="RefSeq" id="WP_208632610.1">
    <property type="nucleotide sequence ID" value="NZ_CP059319.1"/>
</dbReference>
<reference evidence="9" key="1">
    <citation type="submission" date="2020-07" db="EMBL/GenBank/DDBJ databases">
        <authorList>
            <person name="Camacho E."/>
        </authorList>
    </citation>
    <scope>NUCLEOTIDE SEQUENCE</scope>
    <source>
        <strain evidence="9">MPO218</strain>
    </source>
</reference>
<accession>A0A975D157</accession>
<keyword evidence="3" id="KW-1003">Cell membrane</keyword>
<name>A0A975D157_9SPHN</name>
<dbReference type="Proteomes" id="UP000664914">
    <property type="component" value="Chromosome"/>
</dbReference>
<feature type="transmembrane region" description="Helical" evidence="7">
    <location>
        <begin position="458"/>
        <end position="483"/>
    </location>
</feature>
<evidence type="ECO:0000256" key="4">
    <source>
        <dbReference type="ARBA" id="ARBA00022692"/>
    </source>
</evidence>
<organism evidence="9 10">
    <name type="scientific">Rhizorhabdus wittichii</name>
    <dbReference type="NCBI Taxonomy" id="160791"/>
    <lineage>
        <taxon>Bacteria</taxon>
        <taxon>Pseudomonadati</taxon>
        <taxon>Pseudomonadota</taxon>
        <taxon>Alphaproteobacteria</taxon>
        <taxon>Sphingomonadales</taxon>
        <taxon>Sphingomonadaceae</taxon>
        <taxon>Rhizorhabdus</taxon>
    </lineage>
</organism>
<dbReference type="InterPro" id="IPR005828">
    <property type="entry name" value="MFS_sugar_transport-like"/>
</dbReference>
<evidence type="ECO:0000256" key="1">
    <source>
        <dbReference type="ARBA" id="ARBA00004651"/>
    </source>
</evidence>
<evidence type="ECO:0000256" key="6">
    <source>
        <dbReference type="ARBA" id="ARBA00023136"/>
    </source>
</evidence>
<evidence type="ECO:0000259" key="8">
    <source>
        <dbReference type="PROSITE" id="PS50850"/>
    </source>
</evidence>
<evidence type="ECO:0000256" key="2">
    <source>
        <dbReference type="ARBA" id="ARBA00022448"/>
    </source>
</evidence>
<feature type="transmembrane region" description="Helical" evidence="7">
    <location>
        <begin position="94"/>
        <end position="112"/>
    </location>
</feature>
<feature type="transmembrane region" description="Helical" evidence="7">
    <location>
        <begin position="21"/>
        <end position="41"/>
    </location>
</feature>
<feature type="transmembrane region" description="Helical" evidence="7">
    <location>
        <begin position="317"/>
        <end position="340"/>
    </location>
</feature>
<dbReference type="PROSITE" id="PS00217">
    <property type="entry name" value="SUGAR_TRANSPORT_2"/>
    <property type="match status" value="1"/>
</dbReference>
<dbReference type="InterPro" id="IPR020846">
    <property type="entry name" value="MFS_dom"/>
</dbReference>
<evidence type="ECO:0000256" key="7">
    <source>
        <dbReference type="SAM" id="Phobius"/>
    </source>
</evidence>
<dbReference type="PANTHER" id="PTHR43045:SF7">
    <property type="entry name" value="MAJOR FACILITATOR SUPERFAMILY TRANSPORTER"/>
    <property type="match status" value="1"/>
</dbReference>
<feature type="transmembrane region" description="Helical" evidence="7">
    <location>
        <begin position="118"/>
        <end position="138"/>
    </location>
</feature>
<evidence type="ECO:0000256" key="5">
    <source>
        <dbReference type="ARBA" id="ARBA00022989"/>
    </source>
</evidence>
<feature type="transmembrane region" description="Helical" evidence="7">
    <location>
        <begin position="249"/>
        <end position="268"/>
    </location>
</feature>
<feature type="transmembrane region" description="Helical" evidence="7">
    <location>
        <begin position="528"/>
        <end position="546"/>
    </location>
</feature>
<dbReference type="Gene3D" id="1.20.1250.20">
    <property type="entry name" value="MFS general substrate transporter like domains"/>
    <property type="match status" value="2"/>
</dbReference>
<feature type="transmembrane region" description="Helical" evidence="7">
    <location>
        <begin position="159"/>
        <end position="182"/>
    </location>
</feature>
<feature type="transmembrane region" description="Helical" evidence="7">
    <location>
        <begin position="504"/>
        <end position="522"/>
    </location>
</feature>
<dbReference type="InterPro" id="IPR005829">
    <property type="entry name" value="Sugar_transporter_CS"/>
</dbReference>
<dbReference type="InterPro" id="IPR036259">
    <property type="entry name" value="MFS_trans_sf"/>
</dbReference>
<feature type="domain" description="Major facilitator superfamily (MFS) profile" evidence="8">
    <location>
        <begin position="22"/>
        <end position="554"/>
    </location>
</feature>
<dbReference type="FunFam" id="1.20.1250.20:FF:000001">
    <property type="entry name" value="Dicarboxylate MFS transporter"/>
    <property type="match status" value="1"/>
</dbReference>
<keyword evidence="6 7" id="KW-0472">Membrane</keyword>
<dbReference type="GO" id="GO:0005886">
    <property type="term" value="C:plasma membrane"/>
    <property type="evidence" value="ECO:0007669"/>
    <property type="project" value="UniProtKB-SubCell"/>
</dbReference>
<feature type="transmembrane region" description="Helical" evidence="7">
    <location>
        <begin position="288"/>
        <end position="308"/>
    </location>
</feature>
<dbReference type="PANTHER" id="PTHR43045">
    <property type="entry name" value="SHIKIMATE TRANSPORTER"/>
    <property type="match status" value="1"/>
</dbReference>